<proteinExistence type="predicted"/>
<evidence type="ECO:0000313" key="9">
    <source>
        <dbReference type="Proteomes" id="UP000257109"/>
    </source>
</evidence>
<keyword evidence="3" id="KW-0540">Nuclease</keyword>
<protein>
    <recommendedName>
        <fullName evidence="7">Reverse transcriptase RNase H-like domain-containing protein</fullName>
    </recommendedName>
</protein>
<organism evidence="8 9">
    <name type="scientific">Mucuna pruriens</name>
    <name type="common">Velvet bean</name>
    <name type="synonym">Dolichos pruriens</name>
    <dbReference type="NCBI Taxonomy" id="157652"/>
    <lineage>
        <taxon>Eukaryota</taxon>
        <taxon>Viridiplantae</taxon>
        <taxon>Streptophyta</taxon>
        <taxon>Embryophyta</taxon>
        <taxon>Tracheophyta</taxon>
        <taxon>Spermatophyta</taxon>
        <taxon>Magnoliopsida</taxon>
        <taxon>eudicotyledons</taxon>
        <taxon>Gunneridae</taxon>
        <taxon>Pentapetalae</taxon>
        <taxon>rosids</taxon>
        <taxon>fabids</taxon>
        <taxon>Fabales</taxon>
        <taxon>Fabaceae</taxon>
        <taxon>Papilionoideae</taxon>
        <taxon>50 kb inversion clade</taxon>
        <taxon>NPAAA clade</taxon>
        <taxon>indigoferoid/millettioid clade</taxon>
        <taxon>Phaseoleae</taxon>
        <taxon>Mucuna</taxon>
    </lineage>
</organism>
<keyword evidence="1" id="KW-0808">Transferase</keyword>
<evidence type="ECO:0000259" key="7">
    <source>
        <dbReference type="Pfam" id="PF17917"/>
    </source>
</evidence>
<keyword evidence="2" id="KW-0548">Nucleotidyltransferase</keyword>
<evidence type="ECO:0000313" key="8">
    <source>
        <dbReference type="EMBL" id="RDX96326.1"/>
    </source>
</evidence>
<evidence type="ECO:0000256" key="1">
    <source>
        <dbReference type="ARBA" id="ARBA00022679"/>
    </source>
</evidence>
<gene>
    <name evidence="8" type="ORF">CR513_21045</name>
</gene>
<dbReference type="PANTHER" id="PTHR48475:SF2">
    <property type="entry name" value="RIBONUCLEASE H"/>
    <property type="match status" value="1"/>
</dbReference>
<keyword evidence="5" id="KW-0378">Hydrolase</keyword>
<feature type="non-terminal residue" evidence="8">
    <location>
        <position position="1"/>
    </location>
</feature>
<keyword evidence="4" id="KW-0255">Endonuclease</keyword>
<dbReference type="Proteomes" id="UP000257109">
    <property type="component" value="Unassembled WGS sequence"/>
</dbReference>
<name>A0A371H0W1_MUCPR</name>
<reference evidence="8" key="1">
    <citation type="submission" date="2018-05" db="EMBL/GenBank/DDBJ databases">
        <title>Draft genome of Mucuna pruriens seed.</title>
        <authorList>
            <person name="Nnadi N.E."/>
            <person name="Vos R."/>
            <person name="Hasami M.H."/>
            <person name="Devisetty U.K."/>
            <person name="Aguiy J.C."/>
        </authorList>
    </citation>
    <scope>NUCLEOTIDE SEQUENCE [LARGE SCALE GENOMIC DNA]</scope>
    <source>
        <strain evidence="8">JCA_2017</strain>
    </source>
</reference>
<evidence type="ECO:0000256" key="3">
    <source>
        <dbReference type="ARBA" id="ARBA00022722"/>
    </source>
</evidence>
<comment type="caution">
    <text evidence="8">The sequence shown here is derived from an EMBL/GenBank/DDBJ whole genome shotgun (WGS) entry which is preliminary data.</text>
</comment>
<feature type="domain" description="Reverse transcriptase RNase H-like" evidence="7">
    <location>
        <begin position="5"/>
        <end position="71"/>
    </location>
</feature>
<dbReference type="EMBL" id="QJKJ01003912">
    <property type="protein sequence ID" value="RDX96326.1"/>
    <property type="molecule type" value="Genomic_DNA"/>
</dbReference>
<dbReference type="PANTHER" id="PTHR48475">
    <property type="entry name" value="RIBONUCLEASE H"/>
    <property type="match status" value="1"/>
</dbReference>
<dbReference type="GO" id="GO:0016787">
    <property type="term" value="F:hydrolase activity"/>
    <property type="evidence" value="ECO:0007669"/>
    <property type="project" value="UniProtKB-KW"/>
</dbReference>
<dbReference type="GO" id="GO:0004519">
    <property type="term" value="F:endonuclease activity"/>
    <property type="evidence" value="ECO:0007669"/>
    <property type="project" value="UniProtKB-KW"/>
</dbReference>
<keyword evidence="6" id="KW-0695">RNA-directed DNA polymerase</keyword>
<dbReference type="GO" id="GO:0003964">
    <property type="term" value="F:RNA-directed DNA polymerase activity"/>
    <property type="evidence" value="ECO:0007669"/>
    <property type="project" value="UniProtKB-KW"/>
</dbReference>
<evidence type="ECO:0000256" key="2">
    <source>
        <dbReference type="ARBA" id="ARBA00022695"/>
    </source>
</evidence>
<keyword evidence="9" id="KW-1185">Reference proteome</keyword>
<dbReference type="Pfam" id="PF17917">
    <property type="entry name" value="RT_RNaseH"/>
    <property type="match status" value="1"/>
</dbReference>
<accession>A0A371H0W1</accession>
<evidence type="ECO:0000256" key="6">
    <source>
        <dbReference type="ARBA" id="ARBA00022918"/>
    </source>
</evidence>
<dbReference type="InterPro" id="IPR041373">
    <property type="entry name" value="RT_RNaseH"/>
</dbReference>
<dbReference type="AlphaFoldDB" id="A0A371H0W1"/>
<evidence type="ECO:0000256" key="4">
    <source>
        <dbReference type="ARBA" id="ARBA00022759"/>
    </source>
</evidence>
<sequence>MYLVVSKHVISVIVVQELGKKANSPICISKVLQKAKTQYQIIEKLVVALVTSARCLRPYFHLHTIVVRIDHPIRENDYMIDRTIQVFFEVCIKRGN</sequence>
<evidence type="ECO:0000256" key="5">
    <source>
        <dbReference type="ARBA" id="ARBA00022801"/>
    </source>
</evidence>